<sequence>MSRPRRSTGLLVGAAALIAFAGAGPSGSRAAGIEVSTSFSQVCTPLNISWTPDDNAYPYTVWVSGIRGAADTFRIEGDFQFKSKQLTFQYVVPPPTIGFQSYIVAVADSKGNGNSTRPLTVNVPNGANVNACNPFTSTPAWLWAGDPQNQGAQMEQCGTVRFYNIDQRGTAPFTITWIPIKGNPITVNVPKSATLNTSAFIYETKVPFPVDTQFQVVLGDATGGASGGGSELYTTAFSMDQDCLEAGYKLPGKNSTYALPPSFNLQSFRALPGAINGPTSDSGSSSNGNGNGSSGSGGGGGGGGSNVGAIAGGAIGGAIALVIVIGCLIAFLLYKRRQKRRKEDARKEEVHFVDLDGDEDAASGSEGPGAAARRRSRIVQSNRESGIQQTYSVSPFTYQPSAPDVQPGHELADRTSRHSSYGGAAAMGASGTATPSSPMQPADGAQYNDMLAAAGMARVPSSNHSGAGGRPTSSHSFGSNHGLLSSPTASSPQLVSPVAPFAFADRHRSNSHGSTGAYRLRTTNDDLPPAHDGEGLAMGHASGSASRQAGPLPNKAPLPGDEETRQSQNARRVLMHSDGGPLPQPESDDDDAVEELPPQYGGWTSTSGGGGGAAPPPLP</sequence>
<dbReference type="eggNOG" id="ENOG502SKDC">
    <property type="taxonomic scope" value="Eukaryota"/>
</dbReference>
<accession>A0A061HAF7</accession>
<evidence type="ECO:0008006" key="6">
    <source>
        <dbReference type="Google" id="ProtNLM"/>
    </source>
</evidence>
<dbReference type="EMBL" id="KE361630">
    <property type="protein sequence ID" value="EPQ29593.1"/>
    <property type="molecule type" value="Genomic_DNA"/>
</dbReference>
<feature type="region of interest" description="Disordered" evidence="1">
    <location>
        <begin position="274"/>
        <end position="301"/>
    </location>
</feature>
<feature type="compositionally biased region" description="Basic and acidic residues" evidence="1">
    <location>
        <begin position="522"/>
        <end position="534"/>
    </location>
</feature>
<gene>
    <name evidence="4" type="ORF">PFL1_02812</name>
</gene>
<feature type="chain" id="PRO_5001599588" description="Fibronectin type-III domain-containing protein" evidence="3">
    <location>
        <begin position="24"/>
        <end position="619"/>
    </location>
</feature>
<dbReference type="RefSeq" id="XP_007878517.1">
    <property type="nucleotide sequence ID" value="XM_007880326.1"/>
</dbReference>
<feature type="compositionally biased region" description="Gly residues" evidence="1">
    <location>
        <begin position="289"/>
        <end position="301"/>
    </location>
</feature>
<feature type="compositionally biased region" description="Low complexity" evidence="1">
    <location>
        <begin position="362"/>
        <end position="371"/>
    </location>
</feature>
<dbReference type="AlphaFoldDB" id="A0A061HAF7"/>
<keyword evidence="2" id="KW-0812">Transmembrane</keyword>
<feature type="transmembrane region" description="Helical" evidence="2">
    <location>
        <begin position="314"/>
        <end position="334"/>
    </location>
</feature>
<feature type="compositionally biased region" description="Polar residues" evidence="1">
    <location>
        <begin position="460"/>
        <end position="493"/>
    </location>
</feature>
<evidence type="ECO:0000256" key="3">
    <source>
        <dbReference type="SAM" id="SignalP"/>
    </source>
</evidence>
<dbReference type="HOGENOM" id="CLU_022565_0_0_1"/>
<name>A0A061HAF7_9BASI</name>
<evidence type="ECO:0000313" key="5">
    <source>
        <dbReference type="Proteomes" id="UP000053664"/>
    </source>
</evidence>
<dbReference type="GeneID" id="19316926"/>
<feature type="region of interest" description="Disordered" evidence="1">
    <location>
        <begin position="458"/>
        <end position="493"/>
    </location>
</feature>
<proteinExistence type="predicted"/>
<feature type="region of interest" description="Disordered" evidence="1">
    <location>
        <begin position="357"/>
        <end position="444"/>
    </location>
</feature>
<feature type="compositionally biased region" description="Low complexity" evidence="1">
    <location>
        <begin position="419"/>
        <end position="437"/>
    </location>
</feature>
<keyword evidence="3" id="KW-0732">Signal</keyword>
<dbReference type="Proteomes" id="UP000053664">
    <property type="component" value="Unassembled WGS sequence"/>
</dbReference>
<feature type="signal peptide" evidence="3">
    <location>
        <begin position="1"/>
        <end position="23"/>
    </location>
</feature>
<keyword evidence="2" id="KW-1133">Transmembrane helix</keyword>
<dbReference type="KEGG" id="pfp:PFL1_02812"/>
<feature type="compositionally biased region" description="Polar residues" evidence="1">
    <location>
        <begin position="378"/>
        <end position="400"/>
    </location>
</feature>
<feature type="region of interest" description="Disordered" evidence="1">
    <location>
        <begin position="506"/>
        <end position="619"/>
    </location>
</feature>
<evidence type="ECO:0000313" key="4">
    <source>
        <dbReference type="EMBL" id="EPQ29593.1"/>
    </source>
</evidence>
<dbReference type="OrthoDB" id="3350153at2759"/>
<organism evidence="4 5">
    <name type="scientific">Pseudozyma flocculosa PF-1</name>
    <dbReference type="NCBI Taxonomy" id="1277687"/>
    <lineage>
        <taxon>Eukaryota</taxon>
        <taxon>Fungi</taxon>
        <taxon>Dikarya</taxon>
        <taxon>Basidiomycota</taxon>
        <taxon>Ustilaginomycotina</taxon>
        <taxon>Ustilaginomycetes</taxon>
        <taxon>Ustilaginales</taxon>
        <taxon>Ustilaginaceae</taxon>
        <taxon>Pseudozyma</taxon>
    </lineage>
</organism>
<evidence type="ECO:0000256" key="2">
    <source>
        <dbReference type="SAM" id="Phobius"/>
    </source>
</evidence>
<protein>
    <recommendedName>
        <fullName evidence="6">Fibronectin type-III domain-containing protein</fullName>
    </recommendedName>
</protein>
<reference evidence="4 5" key="1">
    <citation type="journal article" date="2013" name="Plant Cell">
        <title>The transition from a phytopathogenic smut ancestor to an anamorphic biocontrol agent deciphered by comparative whole-genome analysis.</title>
        <authorList>
            <person name="Lefebvre F."/>
            <person name="Joly D.L."/>
            <person name="Labbe C."/>
            <person name="Teichmann B."/>
            <person name="Linning R."/>
            <person name="Belzile F."/>
            <person name="Bakkeren G."/>
            <person name="Belanger R.R."/>
        </authorList>
    </citation>
    <scope>NUCLEOTIDE SEQUENCE [LARGE SCALE GENOMIC DNA]</scope>
    <source>
        <strain evidence="4 5">PF-1</strain>
    </source>
</reference>
<evidence type="ECO:0000256" key="1">
    <source>
        <dbReference type="SAM" id="MobiDB-lite"/>
    </source>
</evidence>
<keyword evidence="2" id="KW-0472">Membrane</keyword>